<dbReference type="AlphaFoldDB" id="A0A6J6DTA9"/>
<dbReference type="GO" id="GO:0046491">
    <property type="term" value="P:L-methylmalonyl-CoA metabolic process"/>
    <property type="evidence" value="ECO:0007669"/>
    <property type="project" value="TreeGrafter"/>
</dbReference>
<dbReference type="EMBL" id="CAEZSR010000071">
    <property type="protein sequence ID" value="CAB4564308.1"/>
    <property type="molecule type" value="Genomic_DNA"/>
</dbReference>
<name>A0A6J6DTA9_9ZZZZ</name>
<protein>
    <submittedName>
        <fullName evidence="3">Unannotated protein</fullName>
    </submittedName>
</protein>
<dbReference type="GO" id="GO:0046872">
    <property type="term" value="F:metal ion binding"/>
    <property type="evidence" value="ECO:0007669"/>
    <property type="project" value="UniProtKB-KW"/>
</dbReference>
<feature type="domain" description="VOC" evidence="2">
    <location>
        <begin position="6"/>
        <end position="134"/>
    </location>
</feature>
<evidence type="ECO:0000259" key="2">
    <source>
        <dbReference type="PROSITE" id="PS51819"/>
    </source>
</evidence>
<dbReference type="PANTHER" id="PTHR43048:SF3">
    <property type="entry name" value="METHYLMALONYL-COA EPIMERASE, MITOCHONDRIAL"/>
    <property type="match status" value="1"/>
</dbReference>
<dbReference type="GO" id="GO:0004493">
    <property type="term" value="F:methylmalonyl-CoA epimerase activity"/>
    <property type="evidence" value="ECO:0007669"/>
    <property type="project" value="TreeGrafter"/>
</dbReference>
<keyword evidence="1" id="KW-0479">Metal-binding</keyword>
<evidence type="ECO:0000256" key="1">
    <source>
        <dbReference type="ARBA" id="ARBA00022723"/>
    </source>
</evidence>
<dbReference type="SUPFAM" id="SSF54593">
    <property type="entry name" value="Glyoxalase/Bleomycin resistance protein/Dihydroxybiphenyl dioxygenase"/>
    <property type="match status" value="1"/>
</dbReference>
<sequence length="135" mass="14062">MGVQLTKDSIDLGIVVQDAERSLAFYRDTLGFTDAGSMPMPGGGGTMYRLMCGTSLIKLVHPASPPPAVAPPGGIPGATGYRYWTISVSNLQEVTDACAAAGAKVVVPPRAIREGISISIVEDPDGNWVEFLQAG</sequence>
<dbReference type="PANTHER" id="PTHR43048">
    <property type="entry name" value="METHYLMALONYL-COA EPIMERASE"/>
    <property type="match status" value="1"/>
</dbReference>
<dbReference type="PROSITE" id="PS51819">
    <property type="entry name" value="VOC"/>
    <property type="match status" value="1"/>
</dbReference>
<dbReference type="InterPro" id="IPR051785">
    <property type="entry name" value="MMCE/EMCE_epimerase"/>
</dbReference>
<accession>A0A6J6DTA9</accession>
<evidence type="ECO:0000313" key="3">
    <source>
        <dbReference type="EMBL" id="CAB4564308.1"/>
    </source>
</evidence>
<dbReference type="Pfam" id="PF00903">
    <property type="entry name" value="Glyoxalase"/>
    <property type="match status" value="1"/>
</dbReference>
<organism evidence="3">
    <name type="scientific">freshwater metagenome</name>
    <dbReference type="NCBI Taxonomy" id="449393"/>
    <lineage>
        <taxon>unclassified sequences</taxon>
        <taxon>metagenomes</taxon>
        <taxon>ecological metagenomes</taxon>
    </lineage>
</organism>
<dbReference type="InterPro" id="IPR037523">
    <property type="entry name" value="VOC_core"/>
</dbReference>
<reference evidence="3" key="1">
    <citation type="submission" date="2020-05" db="EMBL/GenBank/DDBJ databases">
        <authorList>
            <person name="Chiriac C."/>
            <person name="Salcher M."/>
            <person name="Ghai R."/>
            <person name="Kavagutti S V."/>
        </authorList>
    </citation>
    <scope>NUCLEOTIDE SEQUENCE</scope>
</reference>
<proteinExistence type="predicted"/>
<dbReference type="InterPro" id="IPR004360">
    <property type="entry name" value="Glyas_Fos-R_dOase_dom"/>
</dbReference>
<dbReference type="CDD" id="cd06587">
    <property type="entry name" value="VOC"/>
    <property type="match status" value="1"/>
</dbReference>
<dbReference type="Gene3D" id="3.10.180.10">
    <property type="entry name" value="2,3-Dihydroxybiphenyl 1,2-Dioxygenase, domain 1"/>
    <property type="match status" value="1"/>
</dbReference>
<gene>
    <name evidence="3" type="ORF">UFOPK1493_01990</name>
</gene>
<dbReference type="InterPro" id="IPR029068">
    <property type="entry name" value="Glyas_Bleomycin-R_OHBP_Dase"/>
</dbReference>